<keyword evidence="1" id="KW-0812">Transmembrane</keyword>
<keyword evidence="1" id="KW-0472">Membrane</keyword>
<evidence type="ECO:0000313" key="2">
    <source>
        <dbReference type="EMBL" id="PNV75904.1"/>
    </source>
</evidence>
<feature type="transmembrane region" description="Helical" evidence="1">
    <location>
        <begin position="249"/>
        <end position="276"/>
    </location>
</feature>
<accession>A0ABX4YL87</accession>
<feature type="transmembrane region" description="Helical" evidence="1">
    <location>
        <begin position="200"/>
        <end position="220"/>
    </location>
</feature>
<keyword evidence="3" id="KW-1185">Reference proteome</keyword>
<sequence>MENHRNIRLKFDGKGGDLLGIYLFNALATIATLGIYYFWATVRARKYLNRHLVFMDQRFDFHATGKEKFIGFLKAALLFAMAALVYYAWKTLLGFFIPAEWAFIFSIIPIYLVILLLLPFVIVGSFRFFLSRTSYNNIRFHFSGHPIELIKIFVPGVIFSVLSFGFYIPWFLIRLRTFYTDNSYYGSAGFKFNGKGSELFWIYFKGILLFIPTLGFYYSWLKANVQNYYWNHTTFNGIKIDSNLKGEDVLIYILLSYFLIIITLGIAFPWVSVIWIKLYMEAISLEVEPDLSAIRPEFDSGASPIADGMESIASIADSISSFLG</sequence>
<feature type="transmembrane region" description="Helical" evidence="1">
    <location>
        <begin position="101"/>
        <end position="129"/>
    </location>
</feature>
<evidence type="ECO:0000313" key="3">
    <source>
        <dbReference type="Proteomes" id="UP000094669"/>
    </source>
</evidence>
<dbReference type="Pfam" id="PF05987">
    <property type="entry name" value="DUF898"/>
    <property type="match status" value="1"/>
</dbReference>
<dbReference type="Proteomes" id="UP000094669">
    <property type="component" value="Unassembled WGS sequence"/>
</dbReference>
<comment type="caution">
    <text evidence="2">The sequence shown here is derived from an EMBL/GenBank/DDBJ whole genome shotgun (WGS) entry which is preliminary data.</text>
</comment>
<dbReference type="InterPro" id="IPR010295">
    <property type="entry name" value="DUF898"/>
</dbReference>
<gene>
    <name evidence="2" type="ORF">BES34_005175</name>
</gene>
<proteinExistence type="predicted"/>
<evidence type="ECO:0000256" key="1">
    <source>
        <dbReference type="SAM" id="Phobius"/>
    </source>
</evidence>
<feature type="transmembrane region" description="Helical" evidence="1">
    <location>
        <begin position="69"/>
        <end position="89"/>
    </location>
</feature>
<feature type="transmembrane region" description="Helical" evidence="1">
    <location>
        <begin position="149"/>
        <end position="173"/>
    </location>
</feature>
<organism evidence="2 3">
    <name type="scientific">Leptospira inadai serovar Lyme</name>
    <dbReference type="NCBI Taxonomy" id="293084"/>
    <lineage>
        <taxon>Bacteria</taxon>
        <taxon>Pseudomonadati</taxon>
        <taxon>Spirochaetota</taxon>
        <taxon>Spirochaetia</taxon>
        <taxon>Leptospirales</taxon>
        <taxon>Leptospiraceae</taxon>
        <taxon>Leptospira</taxon>
    </lineage>
</organism>
<dbReference type="EMBL" id="MCRM02000004">
    <property type="protein sequence ID" value="PNV75904.1"/>
    <property type="molecule type" value="Genomic_DNA"/>
</dbReference>
<dbReference type="RefSeq" id="WP_010417150.1">
    <property type="nucleotide sequence ID" value="NZ_MCRM02000004.1"/>
</dbReference>
<keyword evidence="1" id="KW-1133">Transmembrane helix</keyword>
<protein>
    <submittedName>
        <fullName evidence="2">DUF898 domain-containing protein</fullName>
    </submittedName>
</protein>
<name>A0ABX4YL87_9LEPT</name>
<feature type="transmembrane region" description="Helical" evidence="1">
    <location>
        <begin position="21"/>
        <end position="39"/>
    </location>
</feature>
<reference evidence="2" key="1">
    <citation type="submission" date="2018-01" db="EMBL/GenBank/DDBJ databases">
        <title>Genomic characterization of Leptospira inadai serogroup Lyme isolated from captured rat in Brazil and comparative analysis with human reference strain.</title>
        <authorList>
            <person name="Moreno L.Z."/>
            <person name="Loureiro A.P."/>
            <person name="Miraglia F."/>
            <person name="Kremer F.S."/>
            <person name="Eslabao M.R."/>
            <person name="Dellagostin O.A."/>
            <person name="Lilenbaum W."/>
            <person name="Moreno A.M."/>
        </authorList>
    </citation>
    <scope>NUCLEOTIDE SEQUENCE [LARGE SCALE GENOMIC DNA]</scope>
    <source>
        <strain evidence="2">M34/99</strain>
    </source>
</reference>